<proteinExistence type="predicted"/>
<organism evidence="1 2">
    <name type="scientific">Vallitalea pronyensis</name>
    <dbReference type="NCBI Taxonomy" id="1348613"/>
    <lineage>
        <taxon>Bacteria</taxon>
        <taxon>Bacillati</taxon>
        <taxon>Bacillota</taxon>
        <taxon>Clostridia</taxon>
        <taxon>Lachnospirales</taxon>
        <taxon>Vallitaleaceae</taxon>
        <taxon>Vallitalea</taxon>
    </lineage>
</organism>
<dbReference type="Proteomes" id="UP000683246">
    <property type="component" value="Chromosome"/>
</dbReference>
<reference evidence="1" key="1">
    <citation type="submission" date="2020-07" db="EMBL/GenBank/DDBJ databases">
        <title>Vallitalea pronyensis genome.</title>
        <authorList>
            <person name="Postec A."/>
        </authorList>
    </citation>
    <scope>NUCLEOTIDE SEQUENCE</scope>
    <source>
        <strain evidence="1">FatNI3</strain>
    </source>
</reference>
<evidence type="ECO:0000313" key="1">
    <source>
        <dbReference type="EMBL" id="QUI24888.1"/>
    </source>
</evidence>
<evidence type="ECO:0000313" key="2">
    <source>
        <dbReference type="Proteomes" id="UP000683246"/>
    </source>
</evidence>
<keyword evidence="2" id="KW-1185">Reference proteome</keyword>
<dbReference type="EMBL" id="CP058649">
    <property type="protein sequence ID" value="QUI24888.1"/>
    <property type="molecule type" value="Genomic_DNA"/>
</dbReference>
<name>A0A8J8MPA0_9FIRM</name>
<dbReference type="KEGG" id="vpy:HZI73_22435"/>
<sequence length="77" mass="8904">MDITSLQRARAIIDTVGEPHQALVIYKLRSLTYNSTNNEEHRKAKNVIANMEKEYALNVANVLIKDKFDQIPDYLKE</sequence>
<accession>A0A8J8MPA0</accession>
<gene>
    <name evidence="1" type="ORF">HZI73_22435</name>
</gene>
<dbReference type="RefSeq" id="WP_212695588.1">
    <property type="nucleotide sequence ID" value="NZ_CP058649.1"/>
</dbReference>
<protein>
    <submittedName>
        <fullName evidence="1">Uncharacterized protein</fullName>
    </submittedName>
</protein>
<dbReference type="AlphaFoldDB" id="A0A8J8MPA0"/>